<evidence type="ECO:0000256" key="1">
    <source>
        <dbReference type="ARBA" id="ARBA00005234"/>
    </source>
</evidence>
<dbReference type="InParanoid" id="K1X286"/>
<accession>K1X286</accession>
<dbReference type="KEGG" id="mbe:MBM_07114"/>
<feature type="region of interest" description="Disordered" evidence="4">
    <location>
        <begin position="376"/>
        <end position="397"/>
    </location>
</feature>
<evidence type="ECO:0000259" key="5">
    <source>
        <dbReference type="PROSITE" id="PS50600"/>
    </source>
</evidence>
<dbReference type="SUPFAM" id="SSF54001">
    <property type="entry name" value="Cysteine proteinases"/>
    <property type="match status" value="1"/>
</dbReference>
<organism evidence="6 7">
    <name type="scientific">Marssonina brunnea f. sp. multigermtubi (strain MB_m1)</name>
    <name type="common">Marssonina leaf spot fungus</name>
    <dbReference type="NCBI Taxonomy" id="1072389"/>
    <lineage>
        <taxon>Eukaryota</taxon>
        <taxon>Fungi</taxon>
        <taxon>Dikarya</taxon>
        <taxon>Ascomycota</taxon>
        <taxon>Pezizomycotina</taxon>
        <taxon>Leotiomycetes</taxon>
        <taxon>Helotiales</taxon>
        <taxon>Drepanopezizaceae</taxon>
        <taxon>Drepanopeziza</taxon>
    </lineage>
</organism>
<keyword evidence="2" id="KW-0645">Protease</keyword>
<evidence type="ECO:0000256" key="2">
    <source>
        <dbReference type="ARBA" id="ARBA00022670"/>
    </source>
</evidence>
<dbReference type="Proteomes" id="UP000006753">
    <property type="component" value="Unassembled WGS sequence"/>
</dbReference>
<name>K1X286_MARBU</name>
<dbReference type="PROSITE" id="PS50600">
    <property type="entry name" value="ULP_PROTEASE"/>
    <property type="match status" value="1"/>
</dbReference>
<dbReference type="Gene3D" id="3.40.395.10">
    <property type="entry name" value="Adenoviral Proteinase, Chain A"/>
    <property type="match status" value="1"/>
</dbReference>
<reference evidence="6 7" key="1">
    <citation type="journal article" date="2012" name="BMC Genomics">
        <title>Sequencing the genome of Marssonina brunnea reveals fungus-poplar co-evolution.</title>
        <authorList>
            <person name="Zhu S."/>
            <person name="Cao Y.-Z."/>
            <person name="Jiang C."/>
            <person name="Tan B.-Y."/>
            <person name="Wang Z."/>
            <person name="Feng S."/>
            <person name="Zhang L."/>
            <person name="Su X.-H."/>
            <person name="Brejova B."/>
            <person name="Vinar T."/>
            <person name="Xu M."/>
            <person name="Wang M.-X."/>
            <person name="Zhang S.-G."/>
            <person name="Huang M.-R."/>
            <person name="Wu R."/>
            <person name="Zhou Y."/>
        </authorList>
    </citation>
    <scope>NUCLEOTIDE SEQUENCE [LARGE SCALE GENOMIC DNA]</scope>
    <source>
        <strain evidence="6 7">MB_m1</strain>
    </source>
</reference>
<dbReference type="AlphaFoldDB" id="K1X286"/>
<keyword evidence="7" id="KW-1185">Reference proteome</keyword>
<proteinExistence type="inferred from homology"/>
<feature type="compositionally biased region" description="Basic and acidic residues" evidence="4">
    <location>
        <begin position="385"/>
        <end position="397"/>
    </location>
</feature>
<dbReference type="Pfam" id="PF02902">
    <property type="entry name" value="Peptidase_C48"/>
    <property type="match status" value="1"/>
</dbReference>
<evidence type="ECO:0000313" key="6">
    <source>
        <dbReference type="EMBL" id="EKD14903.1"/>
    </source>
</evidence>
<dbReference type="EMBL" id="JH921444">
    <property type="protein sequence ID" value="EKD14903.1"/>
    <property type="molecule type" value="Genomic_DNA"/>
</dbReference>
<dbReference type="InterPro" id="IPR038765">
    <property type="entry name" value="Papain-like_cys_pep_sf"/>
</dbReference>
<gene>
    <name evidence="6" type="ORF">MBM_07114</name>
</gene>
<evidence type="ECO:0000256" key="4">
    <source>
        <dbReference type="SAM" id="MobiDB-lite"/>
    </source>
</evidence>
<evidence type="ECO:0000313" key="7">
    <source>
        <dbReference type="Proteomes" id="UP000006753"/>
    </source>
</evidence>
<sequence length="414" mass="46738">MFIAVAVFLDRVTSRENRRAPQSTHTVKHDCSGAFDIHHNEIMEDARRHLLEVTGNARSRIKRPNNHILAEHIETIIHFWQLHAGFEECADHGIVFGYLNGVSVCATLLQVFALAPEKFQKLINFEHPRRFPVPAIRADGSWLSEEIMNVIVLLSDTSGIPDTHFGYSLALMSRESMDQLATYEYKADSYLEYLVGRMENGAPESVWNPESFYTFPPSTRGISFFWNHSEAHWVVIKIDTVAHQGQWGYTVLNSMNYGDGKELLNLAQKHMPFLERLICRASPGIPVPTKTGRYEIAVDTPQQQNGTDCGVFAIYNCIASLTGEEIDHNAWAHELRYSYLQLVLNHLVSLPLPPSPVVLQSSTMSPLRQIQLPSIEPGVESEVPPGKEETGKDAEVVGERQTSRMLSAYRIEKQ</sequence>
<dbReference type="GeneID" id="18763049"/>
<dbReference type="GO" id="GO:0019783">
    <property type="term" value="F:ubiquitin-like protein peptidase activity"/>
    <property type="evidence" value="ECO:0007669"/>
    <property type="project" value="UniProtKB-ARBA"/>
</dbReference>
<comment type="similarity">
    <text evidence="1">Belongs to the peptidase C48 family.</text>
</comment>
<feature type="domain" description="Ubiquitin-like protease family profile" evidence="5">
    <location>
        <begin position="112"/>
        <end position="320"/>
    </location>
</feature>
<dbReference type="InterPro" id="IPR003653">
    <property type="entry name" value="Peptidase_C48_C"/>
</dbReference>
<dbReference type="GO" id="GO:0006508">
    <property type="term" value="P:proteolysis"/>
    <property type="evidence" value="ECO:0007669"/>
    <property type="project" value="UniProtKB-KW"/>
</dbReference>
<dbReference type="GO" id="GO:0008234">
    <property type="term" value="F:cysteine-type peptidase activity"/>
    <property type="evidence" value="ECO:0007669"/>
    <property type="project" value="InterPro"/>
</dbReference>
<evidence type="ECO:0000256" key="3">
    <source>
        <dbReference type="ARBA" id="ARBA00022801"/>
    </source>
</evidence>
<dbReference type="OrthoDB" id="1939479at2759"/>
<dbReference type="HOGENOM" id="CLU_664065_0_0_1"/>
<keyword evidence="3" id="KW-0378">Hydrolase</keyword>
<protein>
    <recommendedName>
        <fullName evidence="5">Ubiquitin-like protease family profile domain-containing protein</fullName>
    </recommendedName>
</protein>